<dbReference type="Proteomes" id="UP001454036">
    <property type="component" value="Unassembled WGS sequence"/>
</dbReference>
<accession>A0AAV3RPC4</accession>
<organism evidence="1 2">
    <name type="scientific">Lithospermum erythrorhizon</name>
    <name type="common">Purple gromwell</name>
    <name type="synonym">Lithospermum officinale var. erythrorhizon</name>
    <dbReference type="NCBI Taxonomy" id="34254"/>
    <lineage>
        <taxon>Eukaryota</taxon>
        <taxon>Viridiplantae</taxon>
        <taxon>Streptophyta</taxon>
        <taxon>Embryophyta</taxon>
        <taxon>Tracheophyta</taxon>
        <taxon>Spermatophyta</taxon>
        <taxon>Magnoliopsida</taxon>
        <taxon>eudicotyledons</taxon>
        <taxon>Gunneridae</taxon>
        <taxon>Pentapetalae</taxon>
        <taxon>asterids</taxon>
        <taxon>lamiids</taxon>
        <taxon>Boraginales</taxon>
        <taxon>Boraginaceae</taxon>
        <taxon>Boraginoideae</taxon>
        <taxon>Lithospermeae</taxon>
        <taxon>Lithospermum</taxon>
    </lineage>
</organism>
<dbReference type="EMBL" id="BAABME010029333">
    <property type="protein sequence ID" value="GAA0183523.1"/>
    <property type="molecule type" value="Genomic_DNA"/>
</dbReference>
<comment type="caution">
    <text evidence="1">The sequence shown here is derived from an EMBL/GenBank/DDBJ whole genome shotgun (WGS) entry which is preliminary data.</text>
</comment>
<gene>
    <name evidence="1" type="ORF">LIER_42420</name>
</gene>
<keyword evidence="2" id="KW-1185">Reference proteome</keyword>
<reference evidence="1 2" key="1">
    <citation type="submission" date="2024-01" db="EMBL/GenBank/DDBJ databases">
        <title>The complete chloroplast genome sequence of Lithospermum erythrorhizon: insights into the phylogenetic relationship among Boraginaceae species and the maternal lineages of purple gromwells.</title>
        <authorList>
            <person name="Okada T."/>
            <person name="Watanabe K."/>
        </authorList>
    </citation>
    <scope>NUCLEOTIDE SEQUENCE [LARGE SCALE GENOMIC DNA]</scope>
</reference>
<proteinExistence type="predicted"/>
<evidence type="ECO:0000313" key="1">
    <source>
        <dbReference type="EMBL" id="GAA0183523.1"/>
    </source>
</evidence>
<evidence type="ECO:0000313" key="2">
    <source>
        <dbReference type="Proteomes" id="UP001454036"/>
    </source>
</evidence>
<name>A0AAV3RPC4_LITER</name>
<dbReference type="AlphaFoldDB" id="A0AAV3RPC4"/>
<protein>
    <submittedName>
        <fullName evidence="1">Uncharacterized protein</fullName>
    </submittedName>
</protein>
<sequence>MRKIDLLMTHVGIIARSGIRELVKVITAITYITTLGQTAACFDSAYMVSEGVIVNIHYKDVAQSVWKAIFAINMSVEFTNVIDFQRFWTNLHITFQQCRAFKNPLFELYMCIKKLRCEYVLTVPVIASKSLKHGSHEDFRNHTKLDELLSYHSLQSSDGMAMMNKDPNVIKIYVRQVLIMNYYEGEREPVGGRNWSLLPAT</sequence>